<feature type="domain" description="Transcriptional regulator LacI/GalR-like sensor" evidence="4">
    <location>
        <begin position="19"/>
        <end position="111"/>
    </location>
</feature>
<dbReference type="GO" id="GO:0000976">
    <property type="term" value="F:transcription cis-regulatory region binding"/>
    <property type="evidence" value="ECO:0007669"/>
    <property type="project" value="TreeGrafter"/>
</dbReference>
<reference evidence="5 6" key="1">
    <citation type="submission" date="2020-08" db="EMBL/GenBank/DDBJ databases">
        <title>Genomic Encyclopedia of Type Strains, Phase IV (KMG-V): Genome sequencing to study the core and pangenomes of soil and plant-associated prokaryotes.</title>
        <authorList>
            <person name="Whitman W."/>
        </authorList>
    </citation>
    <scope>NUCLEOTIDE SEQUENCE [LARGE SCALE GENOMIC DNA]</scope>
    <source>
        <strain evidence="5 6">SEMIA 402</strain>
    </source>
</reference>
<dbReference type="EMBL" id="JACIGM010000002">
    <property type="protein sequence ID" value="MBB4273609.1"/>
    <property type="molecule type" value="Genomic_DNA"/>
</dbReference>
<sequence length="127" mass="13444">MAAGFEGMAALAERNLGLTALFAASDMFALGAMRWAKVNGLSVPEQLSIVGYDNIEFGEFSNTTLTSVRNDGATLAKAAVERLIALMETDAPLPPPTLTLLPGELVIRESSSRPGQRAWASQHTGKP</sequence>
<gene>
    <name evidence="5" type="ORF">GGE12_001363</name>
</gene>
<dbReference type="CDD" id="cd06267">
    <property type="entry name" value="PBP1_LacI_sugar_binding-like"/>
    <property type="match status" value="1"/>
</dbReference>
<comment type="caution">
    <text evidence="5">The sequence shown here is derived from an EMBL/GenBank/DDBJ whole genome shotgun (WGS) entry which is preliminary data.</text>
</comment>
<keyword evidence="2 5" id="KW-0238">DNA-binding</keyword>
<dbReference type="Gene3D" id="3.40.50.2300">
    <property type="match status" value="1"/>
</dbReference>
<evidence type="ECO:0000256" key="3">
    <source>
        <dbReference type="ARBA" id="ARBA00023163"/>
    </source>
</evidence>
<dbReference type="Proteomes" id="UP000533641">
    <property type="component" value="Unassembled WGS sequence"/>
</dbReference>
<dbReference type="RefSeq" id="WP_246778457.1">
    <property type="nucleotide sequence ID" value="NZ_JACIGM010000002.1"/>
</dbReference>
<dbReference type="AlphaFoldDB" id="A0A7W6RJI7"/>
<evidence type="ECO:0000256" key="2">
    <source>
        <dbReference type="ARBA" id="ARBA00023125"/>
    </source>
</evidence>
<keyword evidence="1" id="KW-0805">Transcription regulation</keyword>
<dbReference type="SUPFAM" id="SSF53822">
    <property type="entry name" value="Periplasmic binding protein-like I"/>
    <property type="match status" value="1"/>
</dbReference>
<protein>
    <submittedName>
        <fullName evidence="5">DNA-binding LacI/PurR family transcriptional regulator</fullName>
    </submittedName>
</protein>
<accession>A0A7W6RJI7</accession>
<dbReference type="InterPro" id="IPR028082">
    <property type="entry name" value="Peripla_BP_I"/>
</dbReference>
<evidence type="ECO:0000256" key="1">
    <source>
        <dbReference type="ARBA" id="ARBA00023015"/>
    </source>
</evidence>
<dbReference type="GO" id="GO:0003700">
    <property type="term" value="F:DNA-binding transcription factor activity"/>
    <property type="evidence" value="ECO:0007669"/>
    <property type="project" value="TreeGrafter"/>
</dbReference>
<evidence type="ECO:0000313" key="6">
    <source>
        <dbReference type="Proteomes" id="UP000533641"/>
    </source>
</evidence>
<dbReference type="PANTHER" id="PTHR30146:SF109">
    <property type="entry name" value="HTH-TYPE TRANSCRIPTIONAL REGULATOR GALS"/>
    <property type="match status" value="1"/>
</dbReference>
<evidence type="ECO:0000313" key="5">
    <source>
        <dbReference type="EMBL" id="MBB4273609.1"/>
    </source>
</evidence>
<keyword evidence="3" id="KW-0804">Transcription</keyword>
<organism evidence="5 6">
    <name type="scientific">Rhizobium mongolense</name>
    <dbReference type="NCBI Taxonomy" id="57676"/>
    <lineage>
        <taxon>Bacteria</taxon>
        <taxon>Pseudomonadati</taxon>
        <taxon>Pseudomonadota</taxon>
        <taxon>Alphaproteobacteria</taxon>
        <taxon>Hyphomicrobiales</taxon>
        <taxon>Rhizobiaceae</taxon>
        <taxon>Rhizobium/Agrobacterium group</taxon>
        <taxon>Rhizobium</taxon>
    </lineage>
</organism>
<dbReference type="InterPro" id="IPR046335">
    <property type="entry name" value="LacI/GalR-like_sensor"/>
</dbReference>
<name>A0A7W6RJI7_9HYPH</name>
<proteinExistence type="predicted"/>
<dbReference type="Pfam" id="PF13377">
    <property type="entry name" value="Peripla_BP_3"/>
    <property type="match status" value="1"/>
</dbReference>
<dbReference type="PANTHER" id="PTHR30146">
    <property type="entry name" value="LACI-RELATED TRANSCRIPTIONAL REPRESSOR"/>
    <property type="match status" value="1"/>
</dbReference>
<evidence type="ECO:0000259" key="4">
    <source>
        <dbReference type="Pfam" id="PF13377"/>
    </source>
</evidence>